<dbReference type="InterPro" id="IPR037138">
    <property type="entry name" value="His_deacetylse_dom_sf"/>
</dbReference>
<evidence type="ECO:0000313" key="4">
    <source>
        <dbReference type="Proteomes" id="UP000249725"/>
    </source>
</evidence>
<reference evidence="4" key="1">
    <citation type="submission" date="2018-05" db="EMBL/GenBank/DDBJ databases">
        <authorList>
            <person name="Li X."/>
        </authorList>
    </citation>
    <scope>NUCLEOTIDE SEQUENCE [LARGE SCALE GENOMIC DNA]</scope>
    <source>
        <strain evidence="4">YIM 73061</strain>
    </source>
</reference>
<dbReference type="Proteomes" id="UP000249725">
    <property type="component" value="Unassembled WGS sequence"/>
</dbReference>
<evidence type="ECO:0000259" key="2">
    <source>
        <dbReference type="Pfam" id="PF00850"/>
    </source>
</evidence>
<dbReference type="RefSeq" id="WP_111514478.1">
    <property type="nucleotide sequence ID" value="NZ_QFYR01000001.1"/>
</dbReference>
<gene>
    <name evidence="3" type="ORF">DJ018_09000</name>
</gene>
<dbReference type="InterPro" id="IPR023696">
    <property type="entry name" value="Ureohydrolase_dom_sf"/>
</dbReference>
<dbReference type="SUPFAM" id="SSF52768">
    <property type="entry name" value="Arginase/deacetylase"/>
    <property type="match status" value="1"/>
</dbReference>
<feature type="domain" description="Histone deacetylase" evidence="2">
    <location>
        <begin position="20"/>
        <end position="305"/>
    </location>
</feature>
<dbReference type="AlphaFoldDB" id="A0A328AYY6"/>
<organism evidence="3 4">
    <name type="scientific">Phenylobacterium deserti</name>
    <dbReference type="NCBI Taxonomy" id="1914756"/>
    <lineage>
        <taxon>Bacteria</taxon>
        <taxon>Pseudomonadati</taxon>
        <taxon>Pseudomonadota</taxon>
        <taxon>Alphaproteobacteria</taxon>
        <taxon>Caulobacterales</taxon>
        <taxon>Caulobacteraceae</taxon>
        <taxon>Phenylobacterium</taxon>
    </lineage>
</organism>
<dbReference type="GO" id="GO:0004407">
    <property type="term" value="F:histone deacetylase activity"/>
    <property type="evidence" value="ECO:0007669"/>
    <property type="project" value="TreeGrafter"/>
</dbReference>
<dbReference type="OrthoDB" id="9808367at2"/>
<dbReference type="InterPro" id="IPR000286">
    <property type="entry name" value="HDACs"/>
</dbReference>
<dbReference type="PRINTS" id="PR01270">
    <property type="entry name" value="HDASUPER"/>
</dbReference>
<dbReference type="Pfam" id="PF00850">
    <property type="entry name" value="Hist_deacetyl"/>
    <property type="match status" value="1"/>
</dbReference>
<protein>
    <submittedName>
        <fullName evidence="3">Histone deacetylase family protein</fullName>
    </submittedName>
</protein>
<dbReference type="PANTHER" id="PTHR10625">
    <property type="entry name" value="HISTONE DEACETYLASE HDAC1-RELATED"/>
    <property type="match status" value="1"/>
</dbReference>
<keyword evidence="4" id="KW-1185">Reference proteome</keyword>
<name>A0A328AYY6_9CAUL</name>
<dbReference type="CDD" id="cd11599">
    <property type="entry name" value="HDAC_classII_2"/>
    <property type="match status" value="1"/>
</dbReference>
<evidence type="ECO:0000313" key="3">
    <source>
        <dbReference type="EMBL" id="RAK58028.1"/>
    </source>
</evidence>
<dbReference type="PANTHER" id="PTHR10625:SF10">
    <property type="entry name" value="HISTONE DEACETYLASE HDAC1"/>
    <property type="match status" value="1"/>
</dbReference>
<sequence length="308" mass="32728">MDVALYTHPDMLDHRPGDWHPERPERLGAVIDALQDASDLDLAPQDAPLAEEADLALVHPQSYIDRILALQPGRRGLELDPDTFLSAGSLVAARRAAGAVLQAVRDVAAGSAERAFCAVRPPGHHAEPQTPMGFCVFSNVAIAAMAAQAAGMAKVAVVDFDIHHGNGTQAAFAGREGLMLASVHQWPMWPGTGHPSERNPPNICNAVVAPNAPREAWRQTFDELMSRVDAFAPDLILVSAGFDAHRDDPIGQAGQNLEAEDFAWATRAIASVARAHAKGRVVSSLEGGYHLQALGQSALAHVRALSEG</sequence>
<dbReference type="EMBL" id="QFYR01000001">
    <property type="protein sequence ID" value="RAK58028.1"/>
    <property type="molecule type" value="Genomic_DNA"/>
</dbReference>
<dbReference type="GO" id="GO:0040029">
    <property type="term" value="P:epigenetic regulation of gene expression"/>
    <property type="evidence" value="ECO:0007669"/>
    <property type="project" value="TreeGrafter"/>
</dbReference>
<dbReference type="Gene3D" id="3.40.800.20">
    <property type="entry name" value="Histone deacetylase domain"/>
    <property type="match status" value="1"/>
</dbReference>
<proteinExistence type="inferred from homology"/>
<evidence type="ECO:0000256" key="1">
    <source>
        <dbReference type="ARBA" id="ARBA00005947"/>
    </source>
</evidence>
<comment type="similarity">
    <text evidence="1">Belongs to the histone deacetylase family.</text>
</comment>
<comment type="caution">
    <text evidence="3">The sequence shown here is derived from an EMBL/GenBank/DDBJ whole genome shotgun (WGS) entry which is preliminary data.</text>
</comment>
<accession>A0A328AYY6</accession>
<dbReference type="InterPro" id="IPR023801">
    <property type="entry name" value="His_deacetylse_dom"/>
</dbReference>